<sequence>MDPVDADVSDFFCYFASEERGRNNGCAEAALEPAPAVGRAERVGAALRPSDVACAPSPTSADAKKIEASPTKSAVIEVLLLS</sequence>
<dbReference type="EMBL" id="ABJB010077320">
    <property type="status" value="NOT_ANNOTATED_CDS"/>
    <property type="molecule type" value="Genomic_DNA"/>
</dbReference>
<evidence type="ECO:0000313" key="2">
    <source>
        <dbReference type="EnsemblMetazoa" id="ISCW015745-PA"/>
    </source>
</evidence>
<proteinExistence type="predicted"/>
<dbReference type="EMBL" id="DS615078">
    <property type="protein sequence ID" value="EEC00351.1"/>
    <property type="molecule type" value="Genomic_DNA"/>
</dbReference>
<organism>
    <name type="scientific">Ixodes scapularis</name>
    <name type="common">Black-legged tick</name>
    <name type="synonym">Deer tick</name>
    <dbReference type="NCBI Taxonomy" id="6945"/>
    <lineage>
        <taxon>Eukaryota</taxon>
        <taxon>Metazoa</taxon>
        <taxon>Ecdysozoa</taxon>
        <taxon>Arthropoda</taxon>
        <taxon>Chelicerata</taxon>
        <taxon>Arachnida</taxon>
        <taxon>Acari</taxon>
        <taxon>Parasitiformes</taxon>
        <taxon>Ixodida</taxon>
        <taxon>Ixodoidea</taxon>
        <taxon>Ixodidae</taxon>
        <taxon>Ixodinae</taxon>
        <taxon>Ixodes</taxon>
    </lineage>
</organism>
<dbReference type="VEuPathDB" id="VectorBase:ISCW015745"/>
<evidence type="ECO:0000313" key="3">
    <source>
        <dbReference type="Proteomes" id="UP000001555"/>
    </source>
</evidence>
<dbReference type="EnsemblMetazoa" id="ISCW015745-RA">
    <property type="protein sequence ID" value="ISCW015745-PA"/>
    <property type="gene ID" value="ISCW015745"/>
</dbReference>
<reference evidence="1 3" key="1">
    <citation type="submission" date="2008-03" db="EMBL/GenBank/DDBJ databases">
        <title>Annotation of Ixodes scapularis.</title>
        <authorList>
            <consortium name="Ixodes scapularis Genome Project Consortium"/>
            <person name="Caler E."/>
            <person name="Hannick L.I."/>
            <person name="Bidwell S."/>
            <person name="Joardar V."/>
            <person name="Thiagarajan M."/>
            <person name="Amedeo P."/>
            <person name="Galinsky K.J."/>
            <person name="Schobel S."/>
            <person name="Inman J."/>
            <person name="Hostetler J."/>
            <person name="Miller J."/>
            <person name="Hammond M."/>
            <person name="Megy K."/>
            <person name="Lawson D."/>
            <person name="Kodira C."/>
            <person name="Sutton G."/>
            <person name="Meyer J."/>
            <person name="Hill C.A."/>
            <person name="Birren B."/>
            <person name="Nene V."/>
            <person name="Collins F."/>
            <person name="Alarcon-Chaidez F."/>
            <person name="Wikel S."/>
            <person name="Strausberg R."/>
        </authorList>
    </citation>
    <scope>NUCLEOTIDE SEQUENCE [LARGE SCALE GENOMIC DNA]</scope>
    <source>
        <strain evidence="3">Wikel</strain>
        <strain evidence="1">Wikel colony</strain>
    </source>
</reference>
<dbReference type="AlphaFoldDB" id="B7P179"/>
<dbReference type="Proteomes" id="UP000001555">
    <property type="component" value="Unassembled WGS sequence"/>
</dbReference>
<protein>
    <submittedName>
        <fullName evidence="1 2">Uncharacterized protein</fullName>
    </submittedName>
</protein>
<dbReference type="PaxDb" id="6945-B7P179"/>
<dbReference type="InParanoid" id="B7P179"/>
<dbReference type="VEuPathDB" id="VectorBase:ISCI015745"/>
<reference evidence="2" key="2">
    <citation type="submission" date="2020-05" db="UniProtKB">
        <authorList>
            <consortium name="EnsemblMetazoa"/>
        </authorList>
    </citation>
    <scope>IDENTIFICATION</scope>
    <source>
        <strain evidence="2">wikel</strain>
    </source>
</reference>
<name>B7P179_IXOSC</name>
<keyword evidence="3" id="KW-1185">Reference proteome</keyword>
<evidence type="ECO:0000313" key="1">
    <source>
        <dbReference type="EMBL" id="EEC00351.1"/>
    </source>
</evidence>
<gene>
    <name evidence="1" type="ORF">IscW_ISCW015745</name>
</gene>
<dbReference type="HOGENOM" id="CLU_2560802_0_0_1"/>
<accession>B7P179</accession>